<name>A0A9N9DMJ0_9GLOM</name>
<evidence type="ECO:0000313" key="1">
    <source>
        <dbReference type="EMBL" id="CAG8644735.1"/>
    </source>
</evidence>
<dbReference type="Proteomes" id="UP000789706">
    <property type="component" value="Unassembled WGS sequence"/>
</dbReference>
<evidence type="ECO:0000313" key="2">
    <source>
        <dbReference type="Proteomes" id="UP000789706"/>
    </source>
</evidence>
<organism evidence="1 2">
    <name type="scientific">Diversispora eburnea</name>
    <dbReference type="NCBI Taxonomy" id="1213867"/>
    <lineage>
        <taxon>Eukaryota</taxon>
        <taxon>Fungi</taxon>
        <taxon>Fungi incertae sedis</taxon>
        <taxon>Mucoromycota</taxon>
        <taxon>Glomeromycotina</taxon>
        <taxon>Glomeromycetes</taxon>
        <taxon>Diversisporales</taxon>
        <taxon>Diversisporaceae</taxon>
        <taxon>Diversispora</taxon>
    </lineage>
</organism>
<proteinExistence type="predicted"/>
<comment type="caution">
    <text evidence="1">The sequence shown here is derived from an EMBL/GenBank/DDBJ whole genome shotgun (WGS) entry which is preliminary data.</text>
</comment>
<dbReference type="EMBL" id="CAJVPK010005478">
    <property type="protein sequence ID" value="CAG8644735.1"/>
    <property type="molecule type" value="Genomic_DNA"/>
</dbReference>
<sequence length="283" mass="33490">QLLIDIEFNDKKNHFVLTYEEALEQRISSLIGAFTDALIISSRNVTSAQELQKERQKHLAKAYEYHENDIVLLYNSAKRQVHRQKFNPKWTGPFKIEKKLGNKVYLIRDKIGNTLPNPVYAERLKHYKQRHFVKPFLKILQIMELQLSETKRVRLLELYQSLQLDYTSVNIQMTSTRIIVQSSSQQTSLTIPTHYRRTRPQNFNKYIEDACYAEVDLDLELYDKGDILSLRLLSVLGEFPIPQFRYITPNWLYHLTSVDCDYFIQKCREQLSQNMENFAGAQY</sequence>
<dbReference type="AlphaFoldDB" id="A0A9N9DMJ0"/>
<keyword evidence="2" id="KW-1185">Reference proteome</keyword>
<feature type="non-terminal residue" evidence="1">
    <location>
        <position position="1"/>
    </location>
</feature>
<protein>
    <submittedName>
        <fullName evidence="1">9709_t:CDS:1</fullName>
    </submittedName>
</protein>
<dbReference type="OrthoDB" id="2455895at2759"/>
<reference evidence="1" key="1">
    <citation type="submission" date="2021-06" db="EMBL/GenBank/DDBJ databases">
        <authorList>
            <person name="Kallberg Y."/>
            <person name="Tangrot J."/>
            <person name="Rosling A."/>
        </authorList>
    </citation>
    <scope>NUCLEOTIDE SEQUENCE</scope>
    <source>
        <strain evidence="1">AZ414A</strain>
    </source>
</reference>
<accession>A0A9N9DMJ0</accession>
<gene>
    <name evidence="1" type="ORF">DEBURN_LOCUS11277</name>
</gene>